<accession>A0A917DFZ5</accession>
<reference evidence="2" key="1">
    <citation type="journal article" date="2014" name="Int. J. Syst. Evol. Microbiol.">
        <title>Complete genome sequence of Corynebacterium casei LMG S-19264T (=DSM 44701T), isolated from a smear-ripened cheese.</title>
        <authorList>
            <consortium name="US DOE Joint Genome Institute (JGI-PGF)"/>
            <person name="Walter F."/>
            <person name="Albersmeier A."/>
            <person name="Kalinowski J."/>
            <person name="Ruckert C."/>
        </authorList>
    </citation>
    <scope>NUCLEOTIDE SEQUENCE</scope>
    <source>
        <strain evidence="2">CGMCC 1.15493</strain>
    </source>
</reference>
<dbReference type="SUPFAM" id="SSF51569">
    <property type="entry name" value="Aldolase"/>
    <property type="match status" value="1"/>
</dbReference>
<evidence type="ECO:0000313" key="2">
    <source>
        <dbReference type="EMBL" id="GGD34595.1"/>
    </source>
</evidence>
<organism evidence="2 3">
    <name type="scientific">Aureimonas glaciei</name>
    <dbReference type="NCBI Taxonomy" id="1776957"/>
    <lineage>
        <taxon>Bacteria</taxon>
        <taxon>Pseudomonadati</taxon>
        <taxon>Pseudomonadota</taxon>
        <taxon>Alphaproteobacteria</taxon>
        <taxon>Hyphomicrobiales</taxon>
        <taxon>Aurantimonadaceae</taxon>
        <taxon>Aureimonas</taxon>
    </lineage>
</organism>
<proteinExistence type="predicted"/>
<evidence type="ECO:0008006" key="4">
    <source>
        <dbReference type="Google" id="ProtNLM"/>
    </source>
</evidence>
<dbReference type="InterPro" id="IPR002220">
    <property type="entry name" value="DapA-like"/>
</dbReference>
<protein>
    <recommendedName>
        <fullName evidence="4">Dihydrodipicolinate synthase</fullName>
    </recommendedName>
</protein>
<dbReference type="Proteomes" id="UP000613160">
    <property type="component" value="Unassembled WGS sequence"/>
</dbReference>
<evidence type="ECO:0000313" key="3">
    <source>
        <dbReference type="Proteomes" id="UP000613160"/>
    </source>
</evidence>
<dbReference type="InterPro" id="IPR013785">
    <property type="entry name" value="Aldolase_TIM"/>
</dbReference>
<dbReference type="AlphaFoldDB" id="A0A917DFZ5"/>
<gene>
    <name evidence="2" type="ORF">GCM10011335_42060</name>
</gene>
<dbReference type="EMBL" id="BMJJ01000012">
    <property type="protein sequence ID" value="GGD34595.1"/>
    <property type="molecule type" value="Genomic_DNA"/>
</dbReference>
<evidence type="ECO:0000256" key="1">
    <source>
        <dbReference type="ARBA" id="ARBA00023239"/>
    </source>
</evidence>
<dbReference type="GO" id="GO:0016829">
    <property type="term" value="F:lyase activity"/>
    <property type="evidence" value="ECO:0007669"/>
    <property type="project" value="UniProtKB-KW"/>
</dbReference>
<name>A0A917DFZ5_9HYPH</name>
<comment type="caution">
    <text evidence="2">The sequence shown here is derived from an EMBL/GenBank/DDBJ whole genome shotgun (WGS) entry which is preliminary data.</text>
</comment>
<sequence>MTFASPFQGLSAFPVTPADENGRVDVEMLAQLVYWLCNAGVDSIGLLGSTGTYAYLTRQERSRFSYAPISTR</sequence>
<reference evidence="2" key="2">
    <citation type="submission" date="2020-09" db="EMBL/GenBank/DDBJ databases">
        <authorList>
            <person name="Sun Q."/>
            <person name="Zhou Y."/>
        </authorList>
    </citation>
    <scope>NUCLEOTIDE SEQUENCE</scope>
    <source>
        <strain evidence="2">CGMCC 1.15493</strain>
    </source>
</reference>
<dbReference type="Gene3D" id="3.20.20.70">
    <property type="entry name" value="Aldolase class I"/>
    <property type="match status" value="1"/>
</dbReference>
<keyword evidence="3" id="KW-1185">Reference proteome</keyword>
<dbReference type="Pfam" id="PF00701">
    <property type="entry name" value="DHDPS"/>
    <property type="match status" value="1"/>
</dbReference>
<keyword evidence="1" id="KW-0456">Lyase</keyword>